<comment type="pathway">
    <text evidence="4">Metabolic intermediate biosynthesis; (R)-mevalonate biosynthesis; (R)-mevalonate from acetyl-CoA: step 2/3.</text>
</comment>
<reference evidence="7" key="1">
    <citation type="journal article" date="2022" name="Nat. Microbiol.">
        <title>Unique mobile elements and scalable gene flow at the prokaryote-eukaryote boundary revealed by circularized Asgard archaea genomes.</title>
        <authorList>
            <person name="Wu F."/>
            <person name="Speth D.R."/>
            <person name="Philosof A."/>
            <person name="Cremiere A."/>
            <person name="Narayanan A."/>
            <person name="Barco R.A."/>
            <person name="Connon S.A."/>
            <person name="Amend J.P."/>
            <person name="Antoshechkin I.A."/>
            <person name="Orphan V.J."/>
        </authorList>
    </citation>
    <scope>NUCLEOTIDE SEQUENCE</scope>
    <source>
        <strain evidence="7">PM71</strain>
    </source>
</reference>
<feature type="binding site" evidence="4">
    <location>
        <position position="202"/>
    </location>
    <ligand>
        <name>CoA</name>
        <dbReference type="ChEBI" id="CHEBI:57287"/>
        <note>ligand shared with acetoacetyl-CoA thiolase</note>
    </ligand>
</feature>
<comment type="function">
    <text evidence="4">Catalyzes the condensation of acetyl-CoA with acetoacetyl-CoA to form 3-hydroxy-3-methylglutaryl-CoA (HMG-CoA). Functions in the mevalonate (MVA) pathway leading to isopentenyl diphosphate (IPP), a key precursor for the biosynthesis of isoprenoid compounds that are building blocks of archaeal membrane lipids.</text>
</comment>
<dbReference type="AlphaFoldDB" id="A0A9Y1FMI7"/>
<dbReference type="NCBIfam" id="NF003274">
    <property type="entry name" value="PRK04262.1"/>
    <property type="match status" value="1"/>
</dbReference>
<name>A0A9Y1FMI7_9ARCH</name>
<dbReference type="GO" id="GO:0003985">
    <property type="term" value="F:acetyl-CoA C-acetyltransferase activity"/>
    <property type="evidence" value="ECO:0007669"/>
    <property type="project" value="UniProtKB-UniRule"/>
</dbReference>
<comment type="subunit">
    <text evidence="4">Interacts with acetoacetyl-CoA thiolase that catalyzes the precedent step in the pathway and with a DUF35 protein. The acetoacetyl-CoA thiolase/HMG-CoA synthase complex channels the intermediate via a fused CoA-binding site, which allows for efficient coupling of the endergonic thiolase reaction with the exergonic HMGCS reaction.</text>
</comment>
<evidence type="ECO:0000259" key="5">
    <source>
        <dbReference type="Pfam" id="PF08541"/>
    </source>
</evidence>
<evidence type="ECO:0000256" key="3">
    <source>
        <dbReference type="ARBA" id="ARBA00023315"/>
    </source>
</evidence>
<dbReference type="EMBL" id="CP084166">
    <property type="protein sequence ID" value="UJG41906.1"/>
    <property type="molecule type" value="Genomic_DNA"/>
</dbReference>
<keyword evidence="3 4" id="KW-0012">Acyltransferase</keyword>
<dbReference type="GO" id="GO:0004421">
    <property type="term" value="F:hydroxymethylglutaryl-CoA synthase activity"/>
    <property type="evidence" value="ECO:0007669"/>
    <property type="project" value="UniProtKB-EC"/>
</dbReference>
<dbReference type="GO" id="GO:0019287">
    <property type="term" value="P:isopentenyl diphosphate biosynthetic process, mevalonate pathway"/>
    <property type="evidence" value="ECO:0007669"/>
    <property type="project" value="UniProtKB-UniRule"/>
</dbReference>
<feature type="active site" description="Proton donor/acceptor" evidence="4">
    <location>
        <position position="83"/>
    </location>
</feature>
<feature type="binding site" evidence="4">
    <location>
        <position position="242"/>
    </location>
    <ligand>
        <name>CoA</name>
        <dbReference type="ChEBI" id="CHEBI:57287"/>
        <note>ligand shared with acetoacetyl-CoA thiolase</note>
    </ligand>
</feature>
<feature type="active site" description="Proton donor/acceptor" evidence="4">
    <location>
        <position position="237"/>
    </location>
</feature>
<keyword evidence="2 4" id="KW-0414">Isoprene biosynthesis</keyword>
<protein>
    <recommendedName>
        <fullName evidence="4">Hydroxymethylglutaryl-CoA synthase</fullName>
        <shortName evidence="4">HMG-CoA synthase</shortName>
        <shortName evidence="4">HMGCS</shortName>
        <ecNumber evidence="4">2.3.3.10</ecNumber>
    </recommendedName>
</protein>
<sequence>MSEKVGIIAYGIYIPRNRITVDEIASIWGEDANEIKSQLQIFEKSVPFPDEDVATMAVEAARNAMKQWGGEAEKIGAIYVGSESHPYAVKPTATIVAAAIGAEGETTAADLEFACKAGTAGMQMCFGLIQSNMIKVGLAIGSDSSQAKPKDPLEYTAGAGSAAFLIGKQDIIAELEGTYSYTSDTPDFWRREGATFPSHGQRFTGMPAYFDHIIKATKGLLEKIDRKPEDYDYVTFHQPNTKFPLRVAKMLGFSKEQIENSLACKYVGNTYSASSMIGFAKILDEAQPGDKVLVTSYGSGAGSDAFSFKITENIEKIRSRSKTVQYYIENKRNISYGLYSRYKGILKV</sequence>
<proteinExistence type="inferred from homology"/>
<dbReference type="PANTHER" id="PTHR43323:SF2">
    <property type="entry name" value="HYDROXYMETHYLGLUTARYL-COA SYNTHASE"/>
    <property type="match status" value="1"/>
</dbReference>
<dbReference type="SUPFAM" id="SSF53901">
    <property type="entry name" value="Thiolase-like"/>
    <property type="match status" value="1"/>
</dbReference>
<evidence type="ECO:0000256" key="2">
    <source>
        <dbReference type="ARBA" id="ARBA00023229"/>
    </source>
</evidence>
<evidence type="ECO:0000313" key="6">
    <source>
        <dbReference type="EMBL" id="UJG41906.1"/>
    </source>
</evidence>
<evidence type="ECO:0000256" key="4">
    <source>
        <dbReference type="HAMAP-Rule" id="MF_01409"/>
    </source>
</evidence>
<comment type="catalytic activity">
    <reaction evidence="4">
        <text>acetoacetyl-CoA + acetyl-CoA + H2O = (3S)-3-hydroxy-3-methylglutaryl-CoA + CoA + H(+)</text>
        <dbReference type="Rhea" id="RHEA:10188"/>
        <dbReference type="ChEBI" id="CHEBI:15377"/>
        <dbReference type="ChEBI" id="CHEBI:15378"/>
        <dbReference type="ChEBI" id="CHEBI:43074"/>
        <dbReference type="ChEBI" id="CHEBI:57286"/>
        <dbReference type="ChEBI" id="CHEBI:57287"/>
        <dbReference type="ChEBI" id="CHEBI:57288"/>
        <dbReference type="EC" id="2.3.3.10"/>
    </reaction>
</comment>
<dbReference type="Proteomes" id="UP001201020">
    <property type="component" value="Chromosome"/>
</dbReference>
<feature type="binding site" evidence="4">
    <location>
        <position position="32"/>
    </location>
    <ligand>
        <name>(3S)-3-hydroxy-3-methylglutaryl-CoA</name>
        <dbReference type="ChEBI" id="CHEBI:43074"/>
    </ligand>
</feature>
<dbReference type="InterPro" id="IPR016039">
    <property type="entry name" value="Thiolase-like"/>
</dbReference>
<dbReference type="EC" id="2.3.3.10" evidence="4"/>
<gene>
    <name evidence="6" type="ORF">K9W45_05430</name>
    <name evidence="7" type="ORF">K9W45_05445</name>
</gene>
<feature type="binding site" evidence="4">
    <location>
        <position position="237"/>
    </location>
    <ligand>
        <name>(3S)-3-hydroxy-3-methylglutaryl-CoA</name>
        <dbReference type="ChEBI" id="CHEBI:43074"/>
    </ligand>
</feature>
<dbReference type="InterPro" id="IPR013747">
    <property type="entry name" value="ACP_syn_III_C"/>
</dbReference>
<accession>A0A9Y1FMI7</accession>
<dbReference type="Pfam" id="PF08541">
    <property type="entry name" value="ACP_syn_III_C"/>
    <property type="match status" value="1"/>
</dbReference>
<dbReference type="Gene3D" id="3.40.47.10">
    <property type="match status" value="1"/>
</dbReference>
<dbReference type="HAMAP" id="MF_01409">
    <property type="entry name" value="HMG_CoA_synth_arch"/>
    <property type="match status" value="1"/>
</dbReference>
<feature type="binding site" evidence="4">
    <location>
        <position position="115"/>
    </location>
    <ligand>
        <name>(3S)-3-hydroxy-3-methylglutaryl-CoA</name>
        <dbReference type="ChEBI" id="CHEBI:43074"/>
    </ligand>
</feature>
<keyword evidence="1 4" id="KW-0808">Transferase</keyword>
<feature type="binding site" evidence="4">
    <location>
        <position position="156"/>
    </location>
    <ligand>
        <name>(3S)-3-hydroxy-3-methylglutaryl-CoA</name>
        <dbReference type="ChEBI" id="CHEBI:43074"/>
    </ligand>
</feature>
<comment type="similarity">
    <text evidence="4">Belongs to the thiolase-like superfamily. Archaeal HMG-CoA synthase family.</text>
</comment>
<feature type="binding site" evidence="4">
    <location>
        <position position="269"/>
    </location>
    <ligand>
        <name>(3S)-3-hydroxy-3-methylglutaryl-CoA</name>
        <dbReference type="ChEBI" id="CHEBI:43074"/>
    </ligand>
</feature>
<feature type="binding site" evidence="4">
    <location>
        <position position="204"/>
    </location>
    <ligand>
        <name>(3S)-3-hydroxy-3-methylglutaryl-CoA</name>
        <dbReference type="ChEBI" id="CHEBI:43074"/>
    </ligand>
</feature>
<organism evidence="7">
    <name type="scientific">Candidatus Heimdallarchaeum aukensis</name>
    <dbReference type="NCBI Taxonomy" id="2876573"/>
    <lineage>
        <taxon>Archaea</taxon>
        <taxon>Promethearchaeati</taxon>
        <taxon>Candidatus Heimdallarchaeota</taxon>
        <taxon>Candidatus Heimdallarchaeia (ex Rinke et al. 2021) (nom. nud.)</taxon>
        <taxon>Candidatus Heimdallarchaeales</taxon>
        <taxon>Candidatus Heimdallarchaeaceae</taxon>
        <taxon>Candidatus Heimdallarchaeum</taxon>
    </lineage>
</organism>
<dbReference type="NCBIfam" id="TIGR00748">
    <property type="entry name" value="HMG_CoA_syn_Arc"/>
    <property type="match status" value="1"/>
</dbReference>
<feature type="binding site" evidence="4">
    <location>
        <position position="246"/>
    </location>
    <ligand>
        <name>(3S)-3-hydroxy-3-methylglutaryl-CoA</name>
        <dbReference type="ChEBI" id="CHEBI:43074"/>
    </ligand>
</feature>
<feature type="binding site" evidence="4">
    <location>
        <position position="299"/>
    </location>
    <ligand>
        <name>(3S)-3-hydroxy-3-methylglutaryl-CoA</name>
        <dbReference type="ChEBI" id="CHEBI:43074"/>
    </ligand>
</feature>
<feature type="binding site" evidence="4">
    <location>
        <position position="31"/>
    </location>
    <ligand>
        <name>(3S)-3-hydroxy-3-methylglutaryl-CoA</name>
        <dbReference type="ChEBI" id="CHEBI:43074"/>
    </ligand>
</feature>
<dbReference type="InterPro" id="IPR004656">
    <property type="entry name" value="HMG_CoA_Synthase"/>
</dbReference>
<feature type="domain" description="Beta-ketoacyl-[acyl-carrier-protein] synthase III C-terminal" evidence="5">
    <location>
        <begin position="221"/>
        <end position="305"/>
    </location>
</feature>
<evidence type="ECO:0000256" key="1">
    <source>
        <dbReference type="ARBA" id="ARBA00022679"/>
    </source>
</evidence>
<dbReference type="EMBL" id="CP084166">
    <property type="protein sequence ID" value="UJG41909.1"/>
    <property type="molecule type" value="Genomic_DNA"/>
</dbReference>
<evidence type="ECO:0000313" key="7">
    <source>
        <dbReference type="EMBL" id="UJG41909.1"/>
    </source>
</evidence>
<dbReference type="CDD" id="cd00827">
    <property type="entry name" value="init_cond_enzymes"/>
    <property type="match status" value="1"/>
</dbReference>
<dbReference type="GO" id="GO:0010142">
    <property type="term" value="P:farnesyl diphosphate biosynthetic process, mevalonate pathway"/>
    <property type="evidence" value="ECO:0007669"/>
    <property type="project" value="TreeGrafter"/>
</dbReference>
<feature type="active site" description="Acyl-thioester intermediate" evidence="4">
    <location>
        <position position="115"/>
    </location>
</feature>
<dbReference type="PANTHER" id="PTHR43323">
    <property type="entry name" value="3-HYDROXY-3-METHYLGLUTARYL COENZYME A SYNTHASE"/>
    <property type="match status" value="1"/>
</dbReference>